<organism evidence="1 2">
    <name type="scientific">Paspalum vaginatum</name>
    <name type="common">seashore paspalum</name>
    <dbReference type="NCBI Taxonomy" id="158149"/>
    <lineage>
        <taxon>Eukaryota</taxon>
        <taxon>Viridiplantae</taxon>
        <taxon>Streptophyta</taxon>
        <taxon>Embryophyta</taxon>
        <taxon>Tracheophyta</taxon>
        <taxon>Spermatophyta</taxon>
        <taxon>Magnoliopsida</taxon>
        <taxon>Liliopsida</taxon>
        <taxon>Poales</taxon>
        <taxon>Poaceae</taxon>
        <taxon>PACMAD clade</taxon>
        <taxon>Panicoideae</taxon>
        <taxon>Andropogonodae</taxon>
        <taxon>Paspaleae</taxon>
        <taxon>Paspalinae</taxon>
        <taxon>Paspalum</taxon>
    </lineage>
</organism>
<name>A0A9W7X8L2_9POAL</name>
<dbReference type="AlphaFoldDB" id="A0A9W7X8L2"/>
<keyword evidence="2" id="KW-1185">Reference proteome</keyword>
<accession>A0A9W7X8L2</accession>
<sequence>MPTGTSVPTQLQSLPAAIALKIAARFVEFHAVDLRCQPPPMTGLGCRSSLSGAATVHYHSPSLPLSKPSSPVASHRDDDPFVFADNQAWEAPEQFFAKEDLEGSCGDPNLEFQDYGEF</sequence>
<dbReference type="EMBL" id="MU630320">
    <property type="protein sequence ID" value="KAJ1254102.1"/>
    <property type="molecule type" value="Genomic_DNA"/>
</dbReference>
<reference evidence="1 2" key="1">
    <citation type="submission" date="2022-10" db="EMBL/GenBank/DDBJ databases">
        <title>WGS assembly of Paspalum vaginatum 540-79.</title>
        <authorList>
            <person name="Sun G."/>
            <person name="Wase N."/>
            <person name="Shu S."/>
            <person name="Jenkins J."/>
            <person name="Zhou B."/>
            <person name="Torres-Rodriguez J."/>
            <person name="Chen C."/>
            <person name="Sandor L."/>
            <person name="Plott C."/>
            <person name="Yoshinga Y."/>
            <person name="Daum C."/>
            <person name="Qi P."/>
            <person name="Barry K."/>
            <person name="Lipzen A."/>
            <person name="Berry L."/>
            <person name="Pedersen C."/>
            <person name="Gottilla T."/>
            <person name="Foltz A."/>
            <person name="Yu H."/>
            <person name="O'Malley R."/>
            <person name="Zhang C."/>
            <person name="Devos K."/>
            <person name="Sigmon B."/>
            <person name="Yu B."/>
            <person name="Obata T."/>
            <person name="Schmutz J."/>
            <person name="Schnable J."/>
        </authorList>
    </citation>
    <scope>NUCLEOTIDE SEQUENCE [LARGE SCALE GENOMIC DNA]</scope>
    <source>
        <strain evidence="2">cv. 540-79</strain>
    </source>
</reference>
<protein>
    <submittedName>
        <fullName evidence="1">Uncharacterized protein</fullName>
    </submittedName>
</protein>
<dbReference type="Proteomes" id="UP001164776">
    <property type="component" value="Unassembled WGS sequence"/>
</dbReference>
<comment type="caution">
    <text evidence="1">The sequence shown here is derived from an EMBL/GenBank/DDBJ whole genome shotgun (WGS) entry which is preliminary data.</text>
</comment>
<evidence type="ECO:0000313" key="1">
    <source>
        <dbReference type="EMBL" id="KAJ1254102.1"/>
    </source>
</evidence>
<gene>
    <name evidence="1" type="ORF">BS78_K118500</name>
</gene>
<proteinExistence type="predicted"/>
<evidence type="ECO:0000313" key="2">
    <source>
        <dbReference type="Proteomes" id="UP001164776"/>
    </source>
</evidence>